<gene>
    <name evidence="5" type="ORF">L873DRAFT_1637837</name>
</gene>
<dbReference type="EMBL" id="ML120432">
    <property type="protein sequence ID" value="RPA94870.1"/>
    <property type="molecule type" value="Genomic_DNA"/>
</dbReference>
<organism evidence="5 6">
    <name type="scientific">Choiromyces venosus 120613-1</name>
    <dbReference type="NCBI Taxonomy" id="1336337"/>
    <lineage>
        <taxon>Eukaryota</taxon>
        <taxon>Fungi</taxon>
        <taxon>Dikarya</taxon>
        <taxon>Ascomycota</taxon>
        <taxon>Pezizomycotina</taxon>
        <taxon>Pezizomycetes</taxon>
        <taxon>Pezizales</taxon>
        <taxon>Tuberaceae</taxon>
        <taxon>Choiromyces</taxon>
    </lineage>
</organism>
<proteinExistence type="predicted"/>
<evidence type="ECO:0000256" key="1">
    <source>
        <dbReference type="ARBA" id="ARBA00022723"/>
    </source>
</evidence>
<dbReference type="AlphaFoldDB" id="A0A3N4JEK6"/>
<name>A0A3N4JEK6_9PEZI</name>
<dbReference type="Proteomes" id="UP000276215">
    <property type="component" value="Unassembled WGS sequence"/>
</dbReference>
<feature type="non-terminal residue" evidence="5">
    <location>
        <position position="63"/>
    </location>
</feature>
<feature type="non-terminal residue" evidence="5">
    <location>
        <position position="1"/>
    </location>
</feature>
<dbReference type="InterPro" id="IPR007527">
    <property type="entry name" value="Znf_SWIM"/>
</dbReference>
<dbReference type="SMART" id="SM00575">
    <property type="entry name" value="ZnF_PMZ"/>
    <property type="match status" value="1"/>
</dbReference>
<dbReference type="GO" id="GO:0008270">
    <property type="term" value="F:zinc ion binding"/>
    <property type="evidence" value="ECO:0007669"/>
    <property type="project" value="UniProtKB-KW"/>
</dbReference>
<reference evidence="5 6" key="1">
    <citation type="journal article" date="2018" name="Nat. Ecol. Evol.">
        <title>Pezizomycetes genomes reveal the molecular basis of ectomycorrhizal truffle lifestyle.</title>
        <authorList>
            <person name="Murat C."/>
            <person name="Payen T."/>
            <person name="Noel B."/>
            <person name="Kuo A."/>
            <person name="Morin E."/>
            <person name="Chen J."/>
            <person name="Kohler A."/>
            <person name="Krizsan K."/>
            <person name="Balestrini R."/>
            <person name="Da Silva C."/>
            <person name="Montanini B."/>
            <person name="Hainaut M."/>
            <person name="Levati E."/>
            <person name="Barry K.W."/>
            <person name="Belfiori B."/>
            <person name="Cichocki N."/>
            <person name="Clum A."/>
            <person name="Dockter R.B."/>
            <person name="Fauchery L."/>
            <person name="Guy J."/>
            <person name="Iotti M."/>
            <person name="Le Tacon F."/>
            <person name="Lindquist E.A."/>
            <person name="Lipzen A."/>
            <person name="Malagnac F."/>
            <person name="Mello A."/>
            <person name="Molinier V."/>
            <person name="Miyauchi S."/>
            <person name="Poulain J."/>
            <person name="Riccioni C."/>
            <person name="Rubini A."/>
            <person name="Sitrit Y."/>
            <person name="Splivallo R."/>
            <person name="Traeger S."/>
            <person name="Wang M."/>
            <person name="Zifcakova L."/>
            <person name="Wipf D."/>
            <person name="Zambonelli A."/>
            <person name="Paolocci F."/>
            <person name="Nowrousian M."/>
            <person name="Ottonello S."/>
            <person name="Baldrian P."/>
            <person name="Spatafora J.W."/>
            <person name="Henrissat B."/>
            <person name="Nagy L.G."/>
            <person name="Aury J.M."/>
            <person name="Wincker P."/>
            <person name="Grigoriev I.V."/>
            <person name="Bonfante P."/>
            <person name="Martin F.M."/>
        </authorList>
    </citation>
    <scope>NUCLEOTIDE SEQUENCE [LARGE SCALE GENOMIC DNA]</scope>
    <source>
        <strain evidence="5 6">120613-1</strain>
    </source>
</reference>
<dbReference type="InterPro" id="IPR006564">
    <property type="entry name" value="Znf_PMZ"/>
</dbReference>
<evidence type="ECO:0000313" key="6">
    <source>
        <dbReference type="Proteomes" id="UP000276215"/>
    </source>
</evidence>
<keyword evidence="3" id="KW-0862">Zinc</keyword>
<accession>A0A3N4JEK6</accession>
<dbReference type="OrthoDB" id="1166147at2759"/>
<sequence>VNLEARTYTCGHYQENGIPCRHVLSSIHHIGHLANTYISDAFSITTLKNTYQSNFNPIILANI</sequence>
<dbReference type="Pfam" id="PF04434">
    <property type="entry name" value="SWIM"/>
    <property type="match status" value="1"/>
</dbReference>
<evidence type="ECO:0000313" key="5">
    <source>
        <dbReference type="EMBL" id="RPA94870.1"/>
    </source>
</evidence>
<protein>
    <recommendedName>
        <fullName evidence="4">Zinc finger PMZ-type domain-containing protein</fullName>
    </recommendedName>
</protein>
<evidence type="ECO:0000259" key="4">
    <source>
        <dbReference type="SMART" id="SM00575"/>
    </source>
</evidence>
<evidence type="ECO:0000256" key="3">
    <source>
        <dbReference type="ARBA" id="ARBA00022833"/>
    </source>
</evidence>
<evidence type="ECO:0000256" key="2">
    <source>
        <dbReference type="ARBA" id="ARBA00022771"/>
    </source>
</evidence>
<feature type="domain" description="Zinc finger PMZ-type" evidence="4">
    <location>
        <begin position="6"/>
        <end position="33"/>
    </location>
</feature>
<keyword evidence="1" id="KW-0479">Metal-binding</keyword>
<keyword evidence="2" id="KW-0863">Zinc-finger</keyword>
<keyword evidence="6" id="KW-1185">Reference proteome</keyword>